<dbReference type="EMBL" id="JALBCA010000023">
    <property type="protein sequence ID" value="KAI2389619.1"/>
    <property type="molecule type" value="Genomic_DNA"/>
</dbReference>
<organism evidence="1">
    <name type="scientific">Ophidiomyces ophidiicola</name>
    <dbReference type="NCBI Taxonomy" id="1387563"/>
    <lineage>
        <taxon>Eukaryota</taxon>
        <taxon>Fungi</taxon>
        <taxon>Dikarya</taxon>
        <taxon>Ascomycota</taxon>
        <taxon>Pezizomycotina</taxon>
        <taxon>Eurotiomycetes</taxon>
        <taxon>Eurotiomycetidae</taxon>
        <taxon>Onygenales</taxon>
        <taxon>Onygenaceae</taxon>
        <taxon>Ophidiomyces</taxon>
    </lineage>
</organism>
<protein>
    <submittedName>
        <fullName evidence="1">Uncharacterized protein</fullName>
    </submittedName>
</protein>
<comment type="caution">
    <text evidence="1">The sequence shown here is derived from an EMBL/GenBank/DDBJ whole genome shotgun (WGS) entry which is preliminary data.</text>
</comment>
<sequence length="5326" mass="585334">MLRGLFIKPSNRSSTSSSSSRSDRHRHRDRDERSSTSSSRRKTKSRPEDDLSPATRKSTRSEEPERSRTTSSYPEYSENAARSAVSSSYVTAIDDDYDDYTRSKDKNDISDDDKAGEGPASPRSLRSEVRRQERRARAGEGELSGTREQRRWRKEDADEAAQIYDLEGRDYRPRRNDDEFGIDEEQELRNLERDPDSQETGYERRRSDRDRVVVSDRADRRRHRNEFDAEDPLAYLDERKYKQRRAKAEPVDEDMSFPYSSRSIPDIPRGYPTAYFAPETTPTNDISVPPNLSRAAATPAQRADNMSPSAAYGLAADYYNDQGQSVSTQPGVRPDSQPVIAGTQPHLMSPLETPAPPVEPSALGQPGAAESFYTTPTPQNNQPHNGSPASSTATYGIDPILLDENPAQEPPHTSSLPASHSQGQTDMSHQHHSKFSSAHAGMAALGVGAGLSAASALGQNTTQGMHYPSNQLYYPGKPGYQRKYHGPLGRFINFWRDPEAVAQYEEYSEIIGVCKYCFEPGTTSRDAPRKHHYRQKNFNNNFNGRSKVDKYSRYASSSDESRRRKRSGMKPWIGAGLAAAAGKSIYDITRSNASGNSSKRYARSASPTSSTSGYSANPGTRSYVSQGVTTVSSNSHPATSAVSGYGLPPAQYAYPHHPRSRERTRPGSSGSSSFSSEESRGVGRKGLALGAAAVGAGALASRARRRSRTKSPKKHPRRRRRSSSSSSGSLVDISRVSGKSGMAGLSYFFTAPSEKRIKDRPEGSKKKQRGFFSFRSASSSSSDDDLAFGPGFYKGPSRRSTKNKDDGNVDAKLLALGGTAVSLAGAAAYMDGRRRRRPDLVAVKERRHGYPSNAPMISTAGHKYDDDDGWESMSESSLDSALAYGGDSSDSGTSKWGWRWGKRRKQPKPVAKLGAPALAPALALIPAAAAIESSASQPSMHNVYPVSTSDPSRFETVTETQALEPSDRREREPLRLTSSEPLLQEGPEATGHPQPTYPQGQAAQPLTRRNDVDHPMTTTGPFSEPIDTYRNRREEFDDRHARDLRGDRGHRRRESSPAFSSTQFDTSDYRLPKRHSASQVQFNLTQEQEEKELRQELDDERRARRRERASRPPVDDSYRDWPEYEDDRSSKNGERETSSRYYRAIPVGAALVGAAATSAILSDLGDKQSRKLIDESQERNSSKRHDYSESDDDGRKSSRVPRRDFDSDDGDTDHARRIAVEATKRIIASPAYDSYVEYFTPEEFRSSKNHSRSDTSSDPSLKDPPKVRFDKEAAKISDGVDPSRLPWPVPHLNLIEPTPPHSTDGSVISDGYHENESPIEPVRDQSSTASDKTEDARDHKTTEGPQGITRDPIVGLAEVRGPENTDIPKEFQQESAMTRSTETPKAEMVKDDDSPIEEVVSQRIPGGFDDDIEFAATLAAGAVLAGFDPSIVTNEPMYHSRTSPPSSEPENVSVETAIFGELPDLSTTGSPSHIHGFVEPESLPSSDTEDFYGKKKSARNVDDRSSKIVPTKEKDDMSEELTHQVPEYLPAHKVASDTREFFDAQEEQAPKSLITEERGSQKFVPLIDDHSGEGLVSSDTFDNEAETGLKLKSQAPVEEPIQPEPETKTISSKKQKRKNKNKQVRSEVEADPVEPTEFSTQRREVDFQEPTDIKLDEKQSFVRGDLGPDSNLEAQKEDSLPEGENDEVVDVPGISTSKSKRKKRKQRRADVAPEQVQLPFGIHEGQLADCSETDHGTSLTEDHVIDSVGGDIRRRSPDEPVWDEVESSGRKRNRKERTKDRKSRYEEIVGSGKPTDDEVRFSVILTGQVLISRQTEASTTKSLPDSFLGERPEILSMGDSASGIDAETPAFVKAPTTPVTSTPPDTLLGQRGRSRSSSPFPGEKFDLPPLSRSRPSSPSPGMVTPRRISLRGDHDLSPSATPSPTAVPLHFRRPFSAHSASPTAPPAPESSGSSPATARAHKRPKSTEFKFDRELRPLWLVERHSYSKPEEQTEGPYPSLPSSRTTSRSPSVEGQRASSEADFAYDQSAGIPRRQPIELRLDTNQMPENDDVLDSKEATPTAATYQDAMKKQKPKYEFHSPSELLMGHFDESLDSLPPLPESPKSASIPDEELPPLPDSIPESPATEAESWRTAGDRSSVSVQSDVTAIPNFGHESFEADQPESRDLGSRPSTAFSAYESAVEYDALEATTPVPISPVSTSGIYVQKHLHDNLETSRGVEGPATIPFTVNDALNTTAPPADELFQEANDHIVDPVSAEEKQYQGVVGAVNTNEMGSVLPEYQGEDAMHSRDGDTSNFQDPASVAETISPEQETEEPTSILAHEPSLNIFPQKVKALQDPDNQLITSTDDHDGETSAKAAVIETEPILPDAVTEAPKNAPLQQTGVESKPTEPTAVEDPEKALISGEEMGIETSRQIGHISTPDPVFNSFFPQVADISIEEAFGPGLPDVVQRGPQSNEQNMPPETSISEVSIPFPLVKDRDVSPEAVASDDKPYESPVTFSIKPTKSKKGKRGKRKGRGSVATSGKDDAGLLEGDSDAPIAEAEEATVLAKQGQTPPFDGHIFTTHDVNNPLEFPTPSRKEAVEMNDPTLTAELSHKDENHPFTAITISPEDIASPEAAADQVDRSSQDFDRNTDTAEALTTSSVAEQPQLSSAKDFILESKEIAPTTSLTEEARETFKPSPVQDANTQGIFVEDGISGSEAVIEPLTALQKEEDNHSIVATEEAVTAHDAIEPLTTAISPIISHDISDGLQDKGNPTWEASTEHIANVEGNGQESPESLTVVTEESLKDDSQNNTALEPREIADDYFAPVTSRKDKKKKRKSKKFRVEDEPSTDANDKKELDCSTVEESTPPQEQPHSPSQSPQEAGTDVLAASDEALGKEEVDDMTTSRSLANEEHLEYFVPTENVEAEEEIAVATEEPLTDIFPLITKKAKKKRKEKALIVTPTPEDSQTLQKDMEQVDAEPSSETQETSPGGDGVGVDKDFPGDDAVDKLGSLSSPQKLLGEQQIVEIPDNEHVHTLDLSNTGVMDVPSEIPLVGEDASFPAAGSSMEANTPDSAPEALGQGTQLGEEETQTCRTSPDEITNQNDTEVFNDAPEFLPSVTANDATGPQMDPIDIDIDSSPFVRKKSKKGKGKKKRQEPEPRESDISVGKNKNKQEVCEEKIDMEQEPTQNPMESVTMGNDHELHGSLKDEQIPTPFRATISNTDEVVQDQGTVPETTKVVDDGTEPTTGTFIARPEIVFVPRDGAETGSIIASNPKDPMASTTPDETPQPAAVPAEDLEIRRMETDFSCGDNENGPPPVEGFTCLDEPTAKSSTEPVQLEAVMESPEGIVPVFETGGLETASLDTSTMDEIPTAIVEKDESLAEDFWDEQVTKKRKKGKGKRMEILPVDDKPLADTADVSQPMDLERNLPPSAIKDTEFRDIEMKESHSELTPDIHTPLANEPIPNSEDGIAVSESTKPSRKQSRKDKKKKKATMDVGPPEVESNVWMNLDKNALSESTLKLPEESTAQDTSSGSQHVILEGSSTDGIELSPSTILETVEPSASISPLDSDNKQPPLTEDKKATDNAALEPGIRETEVVAEPLISKVESEEHQDEPVAAWTSGGKKSKKDKKARKGKKVDTEPQKDEVQLSVVPQVDQQVENQFNEGDTERSVKEEPKSAKSKRKAKKDKKKQDFWEDEPPPLEKTTATEVAHAEHAEDTTVSPLRADESEPEEPNSSKTRRKAKKNKQKEAFNLTGSPPAVQNPVDRSDIETPYPPEPELHSDVDATTLEQSTTKPNEARSEEHLEEVVSREGVDDQSTIGGRETDGKEFQSFKKKSKNSKRNAKTTDWTDEIPTEQVIPEPADQGPPRPPATETSPEHAVPTPSIQQTDFPDVISKRDTHFDDELHGPVGPPGSTTVDNSDPPSGNQQPPPTADTITKSETLGDSSDGLGPATALTPIKNPFAQIISPDTTTTPIITKNNHCLPITLDALPESKPSTHSQEQDSVQHEVPPKGLDANHHTSENGSRLSIEPLIENWGSENRYSMQLEPHMASDCQVEFSGNEELDAKSEEDKAAPLETQSAMLESATLMQSDSVIRPVIEAPEKIEIASESCALKEMIVDKDSQEVDTPYQKTYPAQNEMTQSPESQSCDKQLEDEAASSQWASKKRKKNKKAKKGVLPLTRPTSPSVDPVRTDADMSNLCEAPVIILPEASTETVLRKEKRGRKGKGKKIDSGATEEDKVSSDDAIGPPEMMRLEKRVPEDKNTSDAIGVAILQAQLDTTAAKETTTDGPPAKGINYRLRGEGFSGPSSPILNDQSNAKDVGENTFEQGPARIESSRQIADVEKNLSAETPSSEALPLTSIEVLNPDLQRKVNQVAPKSDALKNEAVLGEIIEDDCEDSPVKTIEPSIKPFLLSEKKDDTPRDDDSLPSIDWDQSKQGAFHDYALKSTISLPDFQVPGGKVHGPRYSFESDQPHLLKSIEGGIEEFNADARPNSTLYDHSSGLPRLSRQSMELTPELDMRAQSNPSRQFSQPPSEGAQQQKQESWQTPIGIVASVFPHLARVSRKSNEKLNPETSEVIESKVINRQGDGQLQHREQSNAISQAQMGKDVVEQAPNLSPNSPLRGLSSDLRESVSTPQLQQPPSIFGGPYGLADQYRTRSPPKSPLAPIKEQATVGGLASSRQSYILDSSSLDQGSSVKLAQAPPAFAIRPIQDTPQATPRAQLRSFSGPPDNILKTPETSEIVRTGSVTSLDSLRSTDSLRLRRSRGSGDLRAQSNIDHLGGKNKYPTPQPEEEDVNIEAIASSSTYDPVTDKGKLPLRGMAADVYEGWGDIPGSPLSPSRPPSVRRRRSLQHLQDLETRLDQLVSENRLLSTAKSTSEKALEAQTIAQRQHAKALEAREQELQDKDSQIQQLKKTAQWLQTELNKLTELNEGLTASNAGLQQSREHQTSQHNEVAQQWQQSREELEDLRAKYTQLSAGMATIVSTEVDTALAEKNAEIRRLREELLESQEKIKELQEKIIASSHDNVITFRDEDYFEGACQKLCHHVQQWVLRFSKFSDMRLCRLTSTLRDEKVADRFENAILDGSDVDSYLADRVKRRDVFMSVVMTMMWDYIFTRYLFGMDREQRQKLKILEKQLSEVGPPAAVQRWRATTLSLLAKRHAFQDQRALDTEAVVQEIYRTLSKLLPPPQDLEQSIQDSLRKVMKSAVDLSVLMRTQKAEYIMLPPLRPEYDTNGELTRKVHFNADLMNERSGETVSNEELESQQAVVRIVLFPLVVKKGTDEGEGDEEIVVCPAQVLVARPARDKKMVRILSGDRLSANPANQSMQSISEMGTGTMI</sequence>
<accession>A0ACB8V2E4</accession>
<evidence type="ECO:0000313" key="1">
    <source>
        <dbReference type="EMBL" id="KAI2389619.1"/>
    </source>
</evidence>
<gene>
    <name evidence="1" type="ORF">LOY88_002083</name>
</gene>
<reference evidence="1" key="1">
    <citation type="journal article" date="2022" name="bioRxiv">
        <title>Population genetic analysis of Ophidiomyces ophidiicola, the causative agent of snake fungal disease, indicates recent introductions to the USA.</title>
        <authorList>
            <person name="Ladner J.T."/>
            <person name="Palmer J.M."/>
            <person name="Ettinger C.L."/>
            <person name="Stajich J.E."/>
            <person name="Farrell T.M."/>
            <person name="Glorioso B.M."/>
            <person name="Lawson B."/>
            <person name="Price S.J."/>
            <person name="Stengle A.G."/>
            <person name="Grear D.A."/>
            <person name="Lorch J.M."/>
        </authorList>
    </citation>
    <scope>NUCLEOTIDE SEQUENCE</scope>
    <source>
        <strain evidence="1">NWHC 24266-5</strain>
    </source>
</reference>
<proteinExistence type="predicted"/>
<name>A0ACB8V2E4_9EURO</name>